<dbReference type="STRING" id="582667.SAMN05192568_106115"/>
<keyword evidence="2" id="KW-1185">Reference proteome</keyword>
<dbReference type="RefSeq" id="WP_092046516.1">
    <property type="nucleotide sequence ID" value="NZ_FOTK01000061.1"/>
</dbReference>
<evidence type="ECO:0000313" key="1">
    <source>
        <dbReference type="EMBL" id="SFM82421.1"/>
    </source>
</evidence>
<dbReference type="Proteomes" id="UP000199048">
    <property type="component" value="Unassembled WGS sequence"/>
</dbReference>
<reference evidence="2" key="1">
    <citation type="submission" date="2016-10" db="EMBL/GenBank/DDBJ databases">
        <authorList>
            <person name="Varghese N."/>
            <person name="Submissions S."/>
        </authorList>
    </citation>
    <scope>NUCLEOTIDE SEQUENCE [LARGE SCALE GENOMIC DNA]</scope>
    <source>
        <strain evidence="2">BL36</strain>
    </source>
</reference>
<sequence length="75" mass="8334">MGDLIKLPVSDHWICSVDVVRTPDGRTVARLTDLRSSEISLDEQPRHAMLRFAKLVRDAADGMEDEALKIGDADD</sequence>
<name>A0A1I4U0Q2_9HYPH</name>
<protein>
    <submittedName>
        <fullName evidence="1">Uncharacterized protein</fullName>
    </submittedName>
</protein>
<evidence type="ECO:0000313" key="2">
    <source>
        <dbReference type="Proteomes" id="UP000199048"/>
    </source>
</evidence>
<dbReference type="AlphaFoldDB" id="A0A1I4U0Q2"/>
<accession>A0A1I4U0Q2</accession>
<proteinExistence type="predicted"/>
<organism evidence="1 2">
    <name type="scientific">Methylobacterium pseudosasicola</name>
    <dbReference type="NCBI Taxonomy" id="582667"/>
    <lineage>
        <taxon>Bacteria</taxon>
        <taxon>Pseudomonadati</taxon>
        <taxon>Pseudomonadota</taxon>
        <taxon>Alphaproteobacteria</taxon>
        <taxon>Hyphomicrobiales</taxon>
        <taxon>Methylobacteriaceae</taxon>
        <taxon>Methylobacterium</taxon>
    </lineage>
</organism>
<dbReference type="EMBL" id="FOTK01000061">
    <property type="protein sequence ID" value="SFM82421.1"/>
    <property type="molecule type" value="Genomic_DNA"/>
</dbReference>
<gene>
    <name evidence="1" type="ORF">SAMN05192568_106115</name>
</gene>